<dbReference type="GO" id="GO:0071555">
    <property type="term" value="P:cell wall organization"/>
    <property type="evidence" value="ECO:0007669"/>
    <property type="project" value="UniProtKB-KW"/>
</dbReference>
<keyword evidence="1" id="KW-0132">Cell division</keyword>
<sequence length="469" mass="49546">MREPSDDSRGSIAARNERGADRDAESDRGASSDPFVVAERSLDLTTGEAAFTYRLGDDEFTERLVLDTEHVAGVDLARLDAALDLVHLVMGTSYYKLRAPGRVTVTRPLTAAQLAVAEAAYTHGLGEFAAVNRLPVPHAVQFDVELRPADPPPADAAAGGALLPVGGGKDSALALVVVTPATALAINPTGAQRDVTAAAGVPLIGVRRRLDPLLAERTRAGGLNGHVPVTAINSAISTLVAVLGGFGPVVFANERSADEETLEVDGARVNHQYSKSYEFERLFAAAAAELDVGYFSLTRQLSELATVAAVAALPGLREEILSCNRSYTQEHLGGRATQRWCLHCDKCLFTFLCFAVFLTPEEAVAMFGGNPLEDTSLADGFRVLWATEKPFDCVGERAESAAAMAHLARSTAWGGFPVVRALGEEAASFAAVTGATVAGFLEPHGPHAVPPAYLESLQRVLAEARPPVR</sequence>
<evidence type="ECO:0000256" key="2">
    <source>
        <dbReference type="SAM" id="MobiDB-lite"/>
    </source>
</evidence>
<dbReference type="EMBL" id="OBDO01000002">
    <property type="protein sequence ID" value="SNX95548.1"/>
    <property type="molecule type" value="Genomic_DNA"/>
</dbReference>
<comment type="function">
    <text evidence="1">Cell wall formation. Catalyzes epimerization of the terminal L-glutamate in UDP-N-acetyl-alpha-D-muramoyl-L-alanyl-L-glutamate.</text>
</comment>
<dbReference type="HAMAP" id="MF_02209">
    <property type="entry name" value="MurL"/>
    <property type="match status" value="1"/>
</dbReference>
<keyword evidence="1" id="KW-0413">Isomerase</keyword>
<organism evidence="5 6">
    <name type="scientific">Geodermatophilus sabuli</name>
    <dbReference type="NCBI Taxonomy" id="1564158"/>
    <lineage>
        <taxon>Bacteria</taxon>
        <taxon>Bacillati</taxon>
        <taxon>Actinomycetota</taxon>
        <taxon>Actinomycetes</taxon>
        <taxon>Geodermatophilales</taxon>
        <taxon>Geodermatophilaceae</taxon>
        <taxon>Geodermatophilus</taxon>
    </lineage>
</organism>
<dbReference type="GO" id="GO:0005737">
    <property type="term" value="C:cytoplasm"/>
    <property type="evidence" value="ECO:0007669"/>
    <property type="project" value="UniProtKB-UniRule"/>
</dbReference>
<dbReference type="InterPro" id="IPR043689">
    <property type="entry name" value="MurL"/>
</dbReference>
<dbReference type="GO" id="GO:0008360">
    <property type="term" value="P:regulation of cell shape"/>
    <property type="evidence" value="ECO:0007669"/>
    <property type="project" value="UniProtKB-KW"/>
</dbReference>
<dbReference type="GO" id="GO:0009252">
    <property type="term" value="P:peptidoglycan biosynthetic process"/>
    <property type="evidence" value="ECO:0007669"/>
    <property type="project" value="UniProtKB-UniRule"/>
</dbReference>
<dbReference type="InterPro" id="IPR058740">
    <property type="entry name" value="MurL_N"/>
</dbReference>
<dbReference type="Pfam" id="PF26299">
    <property type="entry name" value="MurL_N"/>
    <property type="match status" value="1"/>
</dbReference>
<accession>A0A285E8U6</accession>
<evidence type="ECO:0000313" key="5">
    <source>
        <dbReference type="EMBL" id="SNX95548.1"/>
    </source>
</evidence>
<keyword evidence="1" id="KW-0961">Cell wall biogenesis/degradation</keyword>
<comment type="pathway">
    <text evidence="1">Cell wall biogenesis; peptidoglycan biosynthesis.</text>
</comment>
<reference evidence="5 6" key="1">
    <citation type="submission" date="2017-09" db="EMBL/GenBank/DDBJ databases">
        <authorList>
            <person name="Ehlers B."/>
            <person name="Leendertz F.H."/>
        </authorList>
    </citation>
    <scope>NUCLEOTIDE SEQUENCE [LARGE SCALE GENOMIC DNA]</scope>
    <source>
        <strain evidence="5 6">DSM 46844</strain>
    </source>
</reference>
<dbReference type="Proteomes" id="UP000219514">
    <property type="component" value="Unassembled WGS sequence"/>
</dbReference>
<feature type="compositionally biased region" description="Basic and acidic residues" evidence="2">
    <location>
        <begin position="1"/>
        <end position="30"/>
    </location>
</feature>
<feature type="region of interest" description="Disordered" evidence="2">
    <location>
        <begin position="1"/>
        <end position="32"/>
    </location>
</feature>
<comment type="similarity">
    <text evidence="1">Belongs to the MurL family.</text>
</comment>
<feature type="domain" description="MurL N-terminal" evidence="4">
    <location>
        <begin position="32"/>
        <end position="297"/>
    </location>
</feature>
<proteinExistence type="inferred from homology"/>
<evidence type="ECO:0000313" key="6">
    <source>
        <dbReference type="Proteomes" id="UP000219514"/>
    </source>
</evidence>
<feature type="domain" description="MurL C-terminal" evidence="3">
    <location>
        <begin position="320"/>
        <end position="432"/>
    </location>
</feature>
<dbReference type="UniPathway" id="UPA00219"/>
<name>A0A285E8U6_9ACTN</name>
<dbReference type="EC" id="5.1.1.23" evidence="1"/>
<dbReference type="GO" id="GO:0051301">
    <property type="term" value="P:cell division"/>
    <property type="evidence" value="ECO:0007669"/>
    <property type="project" value="UniProtKB-KW"/>
</dbReference>
<keyword evidence="1" id="KW-0131">Cell cycle</keyword>
<keyword evidence="1" id="KW-0133">Cell shape</keyword>
<evidence type="ECO:0000259" key="3">
    <source>
        <dbReference type="Pfam" id="PF26298"/>
    </source>
</evidence>
<keyword evidence="1" id="KW-0573">Peptidoglycan synthesis</keyword>
<comment type="catalytic activity">
    <reaction evidence="1">
        <text>UDP-N-acetyl-alpha-D-muramoyl-L-alanyl-L-glutamate + ATP + H2O = UDP-N-acetyl-alpha-D-muramoyl-L-alanyl-D-glutamate + AMP + diphosphate + H(+)</text>
        <dbReference type="Rhea" id="RHEA:58812"/>
        <dbReference type="ChEBI" id="CHEBI:15377"/>
        <dbReference type="ChEBI" id="CHEBI:15378"/>
        <dbReference type="ChEBI" id="CHEBI:30616"/>
        <dbReference type="ChEBI" id="CHEBI:33019"/>
        <dbReference type="ChEBI" id="CHEBI:83900"/>
        <dbReference type="ChEBI" id="CHEBI:142725"/>
        <dbReference type="ChEBI" id="CHEBI:456215"/>
        <dbReference type="EC" id="5.1.1.23"/>
    </reaction>
</comment>
<dbReference type="GO" id="GO:0016855">
    <property type="term" value="F:racemase and epimerase activity, acting on amino acids and derivatives"/>
    <property type="evidence" value="ECO:0007669"/>
    <property type="project" value="UniProtKB-UniRule"/>
</dbReference>
<dbReference type="Pfam" id="PF26298">
    <property type="entry name" value="MurL_epimerase_C"/>
    <property type="match status" value="1"/>
</dbReference>
<gene>
    <name evidence="1" type="primary">murL</name>
    <name evidence="5" type="ORF">SAMN06893097_102248</name>
</gene>
<dbReference type="InterPro" id="IPR058741">
    <property type="entry name" value="MurL_C"/>
</dbReference>
<dbReference type="AlphaFoldDB" id="A0A285E8U6"/>
<protein>
    <recommendedName>
        <fullName evidence="1">UDP-N-acetyl-alpha-D-muramoyl-L-alanyl-L-glutamate epimerase</fullName>
        <ecNumber evidence="1">5.1.1.23</ecNumber>
    </recommendedName>
    <alternativeName>
        <fullName evidence="1">UDP-MurNAc-L-Ala-L-Glu epimerase</fullName>
    </alternativeName>
</protein>
<keyword evidence="6" id="KW-1185">Reference proteome</keyword>
<evidence type="ECO:0000256" key="1">
    <source>
        <dbReference type="HAMAP-Rule" id="MF_02209"/>
    </source>
</evidence>
<evidence type="ECO:0000259" key="4">
    <source>
        <dbReference type="Pfam" id="PF26299"/>
    </source>
</evidence>